<dbReference type="EMBL" id="JACIEG010000010">
    <property type="protein sequence ID" value="MBB3971341.1"/>
    <property type="molecule type" value="Genomic_DNA"/>
</dbReference>
<reference evidence="3 4" key="1">
    <citation type="journal article" date="2016" name="Int. J. Syst. Evol. Microbiol.">
        <title>Proposal of Mucilaginibacter phyllosphaerae sp. nov. isolated from the phyllosphere of Galium album.</title>
        <authorList>
            <person name="Aydogan E.L."/>
            <person name="Busse H.J."/>
            <person name="Moser G."/>
            <person name="Muller C."/>
            <person name="Kampfer P."/>
            <person name="Glaeser S.P."/>
        </authorList>
    </citation>
    <scope>NUCLEOTIDE SEQUENCE [LARGE SCALE GENOMIC DNA]</scope>
    <source>
        <strain evidence="3 4">PP-F2FG21</strain>
    </source>
</reference>
<reference evidence="2 5" key="3">
    <citation type="submission" date="2020-08" db="EMBL/GenBank/DDBJ databases">
        <title>Genomic Encyclopedia of Type Strains, Phase IV (KMG-IV): sequencing the most valuable type-strain genomes for metagenomic binning, comparative biology and taxonomic classification.</title>
        <authorList>
            <person name="Goeker M."/>
        </authorList>
    </citation>
    <scope>NUCLEOTIDE SEQUENCE [LARGE SCALE GENOMIC DNA]</scope>
    <source>
        <strain evidence="2 5">DSM 100995</strain>
    </source>
</reference>
<feature type="transmembrane region" description="Helical" evidence="1">
    <location>
        <begin position="50"/>
        <end position="73"/>
    </location>
</feature>
<evidence type="ECO:0000313" key="4">
    <source>
        <dbReference type="Proteomes" id="UP000297248"/>
    </source>
</evidence>
<accession>A0A4Y8AHP8</accession>
<feature type="transmembrane region" description="Helical" evidence="1">
    <location>
        <begin position="7"/>
        <end position="30"/>
    </location>
</feature>
<evidence type="ECO:0000313" key="5">
    <source>
        <dbReference type="Proteomes" id="UP000583101"/>
    </source>
</evidence>
<feature type="transmembrane region" description="Helical" evidence="1">
    <location>
        <begin position="85"/>
        <end position="107"/>
    </location>
</feature>
<keyword evidence="1" id="KW-0812">Transmembrane</keyword>
<dbReference type="EMBL" id="SNQG01000001">
    <property type="protein sequence ID" value="TEW68606.1"/>
    <property type="molecule type" value="Genomic_DNA"/>
</dbReference>
<keyword evidence="5" id="KW-1185">Reference proteome</keyword>
<protein>
    <submittedName>
        <fullName evidence="2">Di/tricarboxylate transporter</fullName>
    </submittedName>
</protein>
<dbReference type="OrthoDB" id="805675at2"/>
<evidence type="ECO:0000313" key="3">
    <source>
        <dbReference type="EMBL" id="TEW68606.1"/>
    </source>
</evidence>
<reference evidence="3" key="2">
    <citation type="submission" date="2019-03" db="EMBL/GenBank/DDBJ databases">
        <authorList>
            <person name="Yan Y.-Q."/>
            <person name="Du Z.-J."/>
        </authorList>
    </citation>
    <scope>NUCLEOTIDE SEQUENCE</scope>
    <source>
        <strain evidence="3">PP-F2FG21</strain>
    </source>
</reference>
<keyword evidence="1" id="KW-1133">Transmembrane helix</keyword>
<dbReference type="Proteomes" id="UP000583101">
    <property type="component" value="Unassembled WGS sequence"/>
</dbReference>
<gene>
    <name evidence="3" type="ORF">E2R65_00105</name>
    <name evidence="2" type="ORF">GGR35_003969</name>
</gene>
<sequence length="145" mass="17028">MKKRVIVNIIVVFIIPAIALIHQFITIEILNDHSRFPEGWLEFVKEEALTTFLGIPLFLLTLNTLYNIIILKIGIFKLSYLKKALIFLSIPVILICLLGTFSNVWIYPYWKNIYYIACFAPYTFLVAGIIHWFVDRKEIKLNLRH</sequence>
<comment type="caution">
    <text evidence="3">The sequence shown here is derived from an EMBL/GenBank/DDBJ whole genome shotgun (WGS) entry which is preliminary data.</text>
</comment>
<evidence type="ECO:0000256" key="1">
    <source>
        <dbReference type="SAM" id="Phobius"/>
    </source>
</evidence>
<dbReference type="RefSeq" id="WP_134334447.1">
    <property type="nucleotide sequence ID" value="NZ_BMCZ01000013.1"/>
</dbReference>
<keyword evidence="1" id="KW-0472">Membrane</keyword>
<organism evidence="3 4">
    <name type="scientific">Mucilaginibacter phyllosphaerae</name>
    <dbReference type="NCBI Taxonomy" id="1812349"/>
    <lineage>
        <taxon>Bacteria</taxon>
        <taxon>Pseudomonadati</taxon>
        <taxon>Bacteroidota</taxon>
        <taxon>Sphingobacteriia</taxon>
        <taxon>Sphingobacteriales</taxon>
        <taxon>Sphingobacteriaceae</taxon>
        <taxon>Mucilaginibacter</taxon>
    </lineage>
</organism>
<evidence type="ECO:0000313" key="2">
    <source>
        <dbReference type="EMBL" id="MBB3971341.1"/>
    </source>
</evidence>
<feature type="transmembrane region" description="Helical" evidence="1">
    <location>
        <begin position="113"/>
        <end position="134"/>
    </location>
</feature>
<dbReference type="Proteomes" id="UP000297248">
    <property type="component" value="Unassembled WGS sequence"/>
</dbReference>
<dbReference type="AlphaFoldDB" id="A0A4Y8AHP8"/>
<name>A0A4Y8AHP8_9SPHI</name>
<proteinExistence type="predicted"/>